<accession>A0A1N7SCD0</accession>
<dbReference type="AlphaFoldDB" id="A0A1N7SCD0"/>
<evidence type="ECO:0000313" key="1">
    <source>
        <dbReference type="EMBL" id="SIT45011.1"/>
    </source>
</evidence>
<keyword evidence="2" id="KW-1185">Reference proteome</keyword>
<proteinExistence type="predicted"/>
<dbReference type="Proteomes" id="UP000187012">
    <property type="component" value="Unassembled WGS sequence"/>
</dbReference>
<organism evidence="1 2">
    <name type="scientific">Paraburkholderia ribeironis</name>
    <dbReference type="NCBI Taxonomy" id="1247936"/>
    <lineage>
        <taxon>Bacteria</taxon>
        <taxon>Pseudomonadati</taxon>
        <taxon>Pseudomonadota</taxon>
        <taxon>Betaproteobacteria</taxon>
        <taxon>Burkholderiales</taxon>
        <taxon>Burkholderiaceae</taxon>
        <taxon>Paraburkholderia</taxon>
    </lineage>
</organism>
<reference evidence="1 2" key="1">
    <citation type="submission" date="2016-12" db="EMBL/GenBank/DDBJ databases">
        <authorList>
            <person name="Song W.-J."/>
            <person name="Kurnit D.M."/>
        </authorList>
    </citation>
    <scope>NUCLEOTIDE SEQUENCE [LARGE SCALE GENOMIC DNA]</scope>
    <source>
        <strain evidence="1 2">STM7296</strain>
    </source>
</reference>
<evidence type="ECO:0000313" key="2">
    <source>
        <dbReference type="Proteomes" id="UP000187012"/>
    </source>
</evidence>
<protein>
    <submittedName>
        <fullName evidence="1">Uncharacterized protein</fullName>
    </submittedName>
</protein>
<gene>
    <name evidence="1" type="ORF">BN2475_510065</name>
</gene>
<dbReference type="EMBL" id="CYGX02000051">
    <property type="protein sequence ID" value="SIT45011.1"/>
    <property type="molecule type" value="Genomic_DNA"/>
</dbReference>
<sequence length="61" mass="7079">MKLCRRWRSAFGVEQRDENQGAKKPQFAQDHPQIVAGAAQYRMNCIVQRALEPIPRACRRP</sequence>
<name>A0A1N7SCD0_9BURK</name>